<reference evidence="3 4" key="1">
    <citation type="journal article" date="2021" name="Nat. Plants">
        <title>The Taxus genome provides insights into paclitaxel biosynthesis.</title>
        <authorList>
            <person name="Xiong X."/>
            <person name="Gou J."/>
            <person name="Liao Q."/>
            <person name="Li Y."/>
            <person name="Zhou Q."/>
            <person name="Bi G."/>
            <person name="Li C."/>
            <person name="Du R."/>
            <person name="Wang X."/>
            <person name="Sun T."/>
            <person name="Guo L."/>
            <person name="Liang H."/>
            <person name="Lu P."/>
            <person name="Wu Y."/>
            <person name="Zhang Z."/>
            <person name="Ro D.K."/>
            <person name="Shang Y."/>
            <person name="Huang S."/>
            <person name="Yan J."/>
        </authorList>
    </citation>
    <scope>NUCLEOTIDE SEQUENCE [LARGE SCALE GENOMIC DNA]</scope>
    <source>
        <strain evidence="3">Ta-2019</strain>
    </source>
</reference>
<evidence type="ECO:0000313" key="3">
    <source>
        <dbReference type="EMBL" id="KAH9322583.1"/>
    </source>
</evidence>
<feature type="compositionally biased region" description="Basic and acidic residues" evidence="1">
    <location>
        <begin position="141"/>
        <end position="166"/>
    </location>
</feature>
<dbReference type="Pfam" id="PF07059">
    <property type="entry name" value="EDR2_C"/>
    <property type="match status" value="1"/>
</dbReference>
<accession>A0AA38GIU9</accession>
<dbReference type="PANTHER" id="PTHR31558:SF3">
    <property type="entry name" value="CW14 PROTEIN"/>
    <property type="match status" value="1"/>
</dbReference>
<gene>
    <name evidence="3" type="ORF">KI387_017222</name>
</gene>
<sequence length="496" mass="54898">MGCCISTWNKKHKTCAKFHLSKSRRIQGKGVTPVSHGKSCGKIVTPVSGAKSRVETKDDSWFDSATHIESDCEEDFLSAHGDFLSSTCNTLSHPNSATGTPRHSVCDNHMNLISTEKTSKLGEPLSENFPSEEVSAGAEATDFHRQNNDERENSNNDPASSKEIKNGKNKVLGSSEEYSNVLTEQTVGSDSEEGKVLDHCGVNLNASCLPCLIPNMGIIEKKRSVSPGPPSNKKKASLLKLSFKRRSTDGHENTNFFSSIKFLERPRAGSQVPFCPADKATPGSWSCIEPSSFKLRGENYFKDKKKDVAPNYAAFYPFGLDVFQCQRKIDHIARYVELPDFDSCGELPPILIVNIQIPSYPAAIFLGESDGEGISIVFYFKLSDSYAKETTAYFQESIQRQDLREFLRTGHLPNKGKYKKLYARIPRVPPPPNVIEDSGNIHGKLNCVEDKEALNTLVQEEEEHQVQKGGDNIVENMQRNSGLVNIVSSPESSDRP</sequence>
<evidence type="ECO:0000313" key="4">
    <source>
        <dbReference type="Proteomes" id="UP000824469"/>
    </source>
</evidence>
<dbReference type="EMBL" id="JAHRHJ020000003">
    <property type="protein sequence ID" value="KAH9322583.1"/>
    <property type="molecule type" value="Genomic_DNA"/>
</dbReference>
<dbReference type="PANTHER" id="PTHR31558">
    <property type="entry name" value="CW14 PROTEIN"/>
    <property type="match status" value="1"/>
</dbReference>
<dbReference type="InterPro" id="IPR009769">
    <property type="entry name" value="EDR2_C"/>
</dbReference>
<name>A0AA38GIU9_TAXCH</name>
<organism evidence="3 4">
    <name type="scientific">Taxus chinensis</name>
    <name type="common">Chinese yew</name>
    <name type="synonym">Taxus wallichiana var. chinensis</name>
    <dbReference type="NCBI Taxonomy" id="29808"/>
    <lineage>
        <taxon>Eukaryota</taxon>
        <taxon>Viridiplantae</taxon>
        <taxon>Streptophyta</taxon>
        <taxon>Embryophyta</taxon>
        <taxon>Tracheophyta</taxon>
        <taxon>Spermatophyta</taxon>
        <taxon>Pinopsida</taxon>
        <taxon>Pinidae</taxon>
        <taxon>Conifers II</taxon>
        <taxon>Cupressales</taxon>
        <taxon>Taxaceae</taxon>
        <taxon>Taxus</taxon>
    </lineage>
</organism>
<evidence type="ECO:0000259" key="2">
    <source>
        <dbReference type="Pfam" id="PF07059"/>
    </source>
</evidence>
<dbReference type="Proteomes" id="UP000824469">
    <property type="component" value="Unassembled WGS sequence"/>
</dbReference>
<protein>
    <recommendedName>
        <fullName evidence="2">Protein ENHANCED DISEASE RESISTANCE 2 C-terminal domain-containing protein</fullName>
    </recommendedName>
</protein>
<comment type="caution">
    <text evidence="3">The sequence shown here is derived from an EMBL/GenBank/DDBJ whole genome shotgun (WGS) entry which is preliminary data.</text>
</comment>
<proteinExistence type="predicted"/>
<keyword evidence="4" id="KW-1185">Reference proteome</keyword>
<feature type="domain" description="Protein ENHANCED DISEASE RESISTANCE 2 C-terminal" evidence="2">
    <location>
        <begin position="285"/>
        <end position="399"/>
    </location>
</feature>
<dbReference type="AlphaFoldDB" id="A0AA38GIU9"/>
<evidence type="ECO:0000256" key="1">
    <source>
        <dbReference type="SAM" id="MobiDB-lite"/>
    </source>
</evidence>
<feature type="region of interest" description="Disordered" evidence="1">
    <location>
        <begin position="118"/>
        <end position="175"/>
    </location>
</feature>